<dbReference type="Pfam" id="PF00126">
    <property type="entry name" value="HTH_1"/>
    <property type="match status" value="1"/>
</dbReference>
<dbReference type="Gene3D" id="3.40.190.10">
    <property type="entry name" value="Periplasmic binding protein-like II"/>
    <property type="match status" value="2"/>
</dbReference>
<sequence length="299" mass="32841">MRCFVAVAEELHFGRAAQKLGLLPASLGRHVRLLEESLGSQLLSRTTRSVALTEDGVALLEAARPILARLDGLAERFRASKRRRTQIFRIGAIDSAAAGLLPMLLQDFRDVLPDVTTQLFEDKSIRLIPKLLAGGLDLAFIRPRAGMSRNLVVEQLLYETAVVAVPATHRLAERGNVSVSDLKEQPLIVPDRRSRPHSYDLTLMLFAEAGLHPRISQVADEKQTIVSMVAAGIGLSIVPRWTSTLAAKGVRFLPLQGEVGQPMQKLPLAVAWMKAVRDPSRDAMLNLLRRNLAKYAALA</sequence>
<keyword evidence="3 6" id="KW-0238">DNA-binding</keyword>
<dbReference type="PANTHER" id="PTHR30346">
    <property type="entry name" value="TRANSCRIPTIONAL DUAL REGULATOR HCAR-RELATED"/>
    <property type="match status" value="1"/>
</dbReference>
<dbReference type="PANTHER" id="PTHR30346:SF0">
    <property type="entry name" value="HCA OPERON TRANSCRIPTIONAL ACTIVATOR HCAR"/>
    <property type="match status" value="1"/>
</dbReference>
<evidence type="ECO:0000259" key="5">
    <source>
        <dbReference type="PROSITE" id="PS50931"/>
    </source>
</evidence>
<dbReference type="InterPro" id="IPR000847">
    <property type="entry name" value="LysR_HTH_N"/>
</dbReference>
<dbReference type="PROSITE" id="PS50931">
    <property type="entry name" value="HTH_LYSR"/>
    <property type="match status" value="1"/>
</dbReference>
<organism evidence="6 7">
    <name type="scientific">Sinorhizobium americanum</name>
    <dbReference type="NCBI Taxonomy" id="194963"/>
    <lineage>
        <taxon>Bacteria</taxon>
        <taxon>Pseudomonadati</taxon>
        <taxon>Pseudomonadota</taxon>
        <taxon>Alphaproteobacteria</taxon>
        <taxon>Hyphomicrobiales</taxon>
        <taxon>Rhizobiaceae</taxon>
        <taxon>Sinorhizobium/Ensifer group</taxon>
        <taxon>Sinorhizobium</taxon>
    </lineage>
</organism>
<evidence type="ECO:0000256" key="2">
    <source>
        <dbReference type="ARBA" id="ARBA00023015"/>
    </source>
</evidence>
<dbReference type="FunFam" id="1.10.10.10:FF:000001">
    <property type="entry name" value="LysR family transcriptional regulator"/>
    <property type="match status" value="1"/>
</dbReference>
<dbReference type="InterPro" id="IPR036390">
    <property type="entry name" value="WH_DNA-bd_sf"/>
</dbReference>
<dbReference type="GO" id="GO:0032993">
    <property type="term" value="C:protein-DNA complex"/>
    <property type="evidence" value="ECO:0007669"/>
    <property type="project" value="TreeGrafter"/>
</dbReference>
<reference evidence="6 7" key="1">
    <citation type="submission" date="2019-03" db="EMBL/GenBank/DDBJ databases">
        <title>Genomic Encyclopedia of Type Strains, Phase IV (KMG-V): Genome sequencing to study the core and pangenomes of soil and plant-associated prokaryotes.</title>
        <authorList>
            <person name="Whitman W."/>
        </authorList>
    </citation>
    <scope>NUCLEOTIDE SEQUENCE [LARGE SCALE GENOMIC DNA]</scope>
    <source>
        <strain evidence="6 7">23C40</strain>
    </source>
</reference>
<keyword evidence="2" id="KW-0805">Transcription regulation</keyword>
<dbReference type="Gene3D" id="1.10.10.10">
    <property type="entry name" value="Winged helix-like DNA-binding domain superfamily/Winged helix DNA-binding domain"/>
    <property type="match status" value="1"/>
</dbReference>
<proteinExistence type="inferred from homology"/>
<dbReference type="InterPro" id="IPR036388">
    <property type="entry name" value="WH-like_DNA-bd_sf"/>
</dbReference>
<evidence type="ECO:0000256" key="4">
    <source>
        <dbReference type="ARBA" id="ARBA00023163"/>
    </source>
</evidence>
<dbReference type="Proteomes" id="UP000295043">
    <property type="component" value="Unassembled WGS sequence"/>
</dbReference>
<dbReference type="GO" id="GO:0003677">
    <property type="term" value="F:DNA binding"/>
    <property type="evidence" value="ECO:0007669"/>
    <property type="project" value="UniProtKB-KW"/>
</dbReference>
<comment type="similarity">
    <text evidence="1">Belongs to the LysR transcriptional regulatory family.</text>
</comment>
<evidence type="ECO:0000313" key="6">
    <source>
        <dbReference type="EMBL" id="TCN29589.1"/>
    </source>
</evidence>
<comment type="caution">
    <text evidence="6">The sequence shown here is derived from an EMBL/GenBank/DDBJ whole genome shotgun (WGS) entry which is preliminary data.</text>
</comment>
<dbReference type="SUPFAM" id="SSF53850">
    <property type="entry name" value="Periplasmic binding protein-like II"/>
    <property type="match status" value="1"/>
</dbReference>
<dbReference type="GO" id="GO:0003700">
    <property type="term" value="F:DNA-binding transcription factor activity"/>
    <property type="evidence" value="ECO:0007669"/>
    <property type="project" value="InterPro"/>
</dbReference>
<dbReference type="Pfam" id="PF03466">
    <property type="entry name" value="LysR_substrate"/>
    <property type="match status" value="1"/>
</dbReference>
<gene>
    <name evidence="6" type="ORF">EV184_110253</name>
</gene>
<feature type="domain" description="HTH lysR-type" evidence="5">
    <location>
        <begin position="1"/>
        <end position="53"/>
    </location>
</feature>
<dbReference type="CDD" id="cd08414">
    <property type="entry name" value="PBP2_LTTR_aromatics_like"/>
    <property type="match status" value="1"/>
</dbReference>
<dbReference type="EMBL" id="SLVU01000010">
    <property type="protein sequence ID" value="TCN29589.1"/>
    <property type="molecule type" value="Genomic_DNA"/>
</dbReference>
<accession>A0A4R2BTX1</accession>
<evidence type="ECO:0000256" key="1">
    <source>
        <dbReference type="ARBA" id="ARBA00009437"/>
    </source>
</evidence>
<evidence type="ECO:0000313" key="7">
    <source>
        <dbReference type="Proteomes" id="UP000295043"/>
    </source>
</evidence>
<dbReference type="SUPFAM" id="SSF46785">
    <property type="entry name" value="Winged helix' DNA-binding domain"/>
    <property type="match status" value="1"/>
</dbReference>
<evidence type="ECO:0000256" key="3">
    <source>
        <dbReference type="ARBA" id="ARBA00023125"/>
    </source>
</evidence>
<dbReference type="InterPro" id="IPR005119">
    <property type="entry name" value="LysR_subst-bd"/>
</dbReference>
<keyword evidence="4" id="KW-0804">Transcription</keyword>
<name>A0A4R2BTX1_9HYPH</name>
<dbReference type="AlphaFoldDB" id="A0A4R2BTX1"/>
<protein>
    <submittedName>
        <fullName evidence="6">DNA-binding transcriptional LysR family regulator</fullName>
    </submittedName>
</protein>